<dbReference type="Proteomes" id="UP000043699">
    <property type="component" value="Unassembled WGS sequence"/>
</dbReference>
<dbReference type="STRING" id="1499687.BN1080_00236"/>
<dbReference type="RefSeq" id="WP_052649756.1">
    <property type="nucleotide sequence ID" value="NZ_CCXS01000001.1"/>
</dbReference>
<reference evidence="1 2" key="1">
    <citation type="submission" date="2014-09" db="EMBL/GenBank/DDBJ databases">
        <authorList>
            <person name="Urmite Genomes Urmite Genomes"/>
        </authorList>
    </citation>
    <scope>NUCLEOTIDE SEQUENCE [LARGE SCALE GENOMIC DNA]</scope>
    <source>
        <strain evidence="1 2">ES2</strain>
    </source>
</reference>
<dbReference type="OrthoDB" id="1691135at2"/>
<protein>
    <submittedName>
        <fullName evidence="1">Uncharacterized protein</fullName>
    </submittedName>
</protein>
<name>A0A098EGA0_9BACL</name>
<organism evidence="1 2">
    <name type="scientific">Planococcus massiliensis</name>
    <dbReference type="NCBI Taxonomy" id="1499687"/>
    <lineage>
        <taxon>Bacteria</taxon>
        <taxon>Bacillati</taxon>
        <taxon>Bacillota</taxon>
        <taxon>Bacilli</taxon>
        <taxon>Bacillales</taxon>
        <taxon>Caryophanaceae</taxon>
        <taxon>Planococcus</taxon>
    </lineage>
</organism>
<keyword evidence="2" id="KW-1185">Reference proteome</keyword>
<evidence type="ECO:0000313" key="1">
    <source>
        <dbReference type="EMBL" id="CEG21329.1"/>
    </source>
</evidence>
<gene>
    <name evidence="1" type="ORF">BN1080_00236</name>
</gene>
<dbReference type="AlphaFoldDB" id="A0A098EGA0"/>
<sequence>MKTVEIGLWTVNIDPEKTREFYKTHHPITEDCRCRYCENYSLAAASFPEHVRMHFDRLGIDPQKEGEVFVGDDDGKDMLLYMGFYHAVGELVEGPKQAVAEESGLRFHFSEQTDLVPEGFPEPVLQWEFELEVPWLLEKEKRDTDE</sequence>
<proteinExistence type="predicted"/>
<dbReference type="EMBL" id="CCXS01000001">
    <property type="protein sequence ID" value="CEG21329.1"/>
    <property type="molecule type" value="Genomic_DNA"/>
</dbReference>
<evidence type="ECO:0000313" key="2">
    <source>
        <dbReference type="Proteomes" id="UP000043699"/>
    </source>
</evidence>
<accession>A0A098EGA0</accession>